<protein>
    <submittedName>
        <fullName evidence="1">Uncharacterized protein</fullName>
    </submittedName>
</protein>
<dbReference type="EMBL" id="JAIVGD010000019">
    <property type="protein sequence ID" value="KAH0748419.1"/>
    <property type="molecule type" value="Genomic_DNA"/>
</dbReference>
<organism evidence="1 2">
    <name type="scientific">Solanum tuberosum</name>
    <name type="common">Potato</name>
    <dbReference type="NCBI Taxonomy" id="4113"/>
    <lineage>
        <taxon>Eukaryota</taxon>
        <taxon>Viridiplantae</taxon>
        <taxon>Streptophyta</taxon>
        <taxon>Embryophyta</taxon>
        <taxon>Tracheophyta</taxon>
        <taxon>Spermatophyta</taxon>
        <taxon>Magnoliopsida</taxon>
        <taxon>eudicotyledons</taxon>
        <taxon>Gunneridae</taxon>
        <taxon>Pentapetalae</taxon>
        <taxon>asterids</taxon>
        <taxon>lamiids</taxon>
        <taxon>Solanales</taxon>
        <taxon>Solanaceae</taxon>
        <taxon>Solanoideae</taxon>
        <taxon>Solaneae</taxon>
        <taxon>Solanum</taxon>
    </lineage>
</organism>
<evidence type="ECO:0000313" key="2">
    <source>
        <dbReference type="Proteomes" id="UP000826656"/>
    </source>
</evidence>
<evidence type="ECO:0000313" key="1">
    <source>
        <dbReference type="EMBL" id="KAH0748419.1"/>
    </source>
</evidence>
<keyword evidence="2" id="KW-1185">Reference proteome</keyword>
<gene>
    <name evidence="1" type="ORF">KY290_027651</name>
</gene>
<accession>A0ABQ7UHD9</accession>
<sequence>MDEGFPSKRITSGSIVKYREIEEEKFIRELRSKKKTNPIALQQVINKAKASNIKIVEGENTRKVTDSDSNSNQSKQLMRLCLVH</sequence>
<reference evidence="1 2" key="1">
    <citation type="journal article" date="2021" name="bioRxiv">
        <title>Chromosome-scale and haplotype-resolved genome assembly of a tetraploid potato cultivar.</title>
        <authorList>
            <person name="Sun H."/>
            <person name="Jiao W.-B."/>
            <person name="Krause K."/>
            <person name="Campoy J.A."/>
            <person name="Goel M."/>
            <person name="Folz-Donahue K."/>
            <person name="Kukat C."/>
            <person name="Huettel B."/>
            <person name="Schneeberger K."/>
        </authorList>
    </citation>
    <scope>NUCLEOTIDE SEQUENCE [LARGE SCALE GENOMIC DNA]</scope>
    <source>
        <strain evidence="1">SolTubOtavaFocal</strain>
        <tissue evidence="1">Leaves</tissue>
    </source>
</reference>
<proteinExistence type="predicted"/>
<comment type="caution">
    <text evidence="1">The sequence shown here is derived from an EMBL/GenBank/DDBJ whole genome shotgun (WGS) entry which is preliminary data.</text>
</comment>
<name>A0ABQ7UHD9_SOLTU</name>
<dbReference type="Proteomes" id="UP000826656">
    <property type="component" value="Unassembled WGS sequence"/>
</dbReference>